<evidence type="ECO:0000256" key="10">
    <source>
        <dbReference type="ARBA" id="ARBA00023242"/>
    </source>
</evidence>
<dbReference type="GO" id="GO:0046872">
    <property type="term" value="F:metal ion binding"/>
    <property type="evidence" value="ECO:0007669"/>
    <property type="project" value="UniProtKB-KW"/>
</dbReference>
<evidence type="ECO:0000256" key="8">
    <source>
        <dbReference type="ARBA" id="ARBA00022723"/>
    </source>
</evidence>
<evidence type="ECO:0000256" key="4">
    <source>
        <dbReference type="ARBA" id="ARBA00006958"/>
    </source>
</evidence>
<evidence type="ECO:0000256" key="2">
    <source>
        <dbReference type="ARBA" id="ARBA00004123"/>
    </source>
</evidence>
<evidence type="ECO:0000256" key="5">
    <source>
        <dbReference type="ARBA" id="ARBA00015519"/>
    </source>
</evidence>
<reference evidence="14" key="2">
    <citation type="submission" date="2025-09" db="UniProtKB">
        <authorList>
            <consortium name="Ensembl"/>
        </authorList>
    </citation>
    <scope>IDENTIFICATION</scope>
</reference>
<dbReference type="InterPro" id="IPR045249">
    <property type="entry name" value="HARBI1-like"/>
</dbReference>
<dbReference type="PANTHER" id="PTHR22930:SF267">
    <property type="entry name" value="NUCLEASE HARBI1-RELATED"/>
    <property type="match status" value="1"/>
</dbReference>
<protein>
    <recommendedName>
        <fullName evidence="5">Putative nuclease HARBI1</fullName>
    </recommendedName>
    <alternativeName>
        <fullName evidence="11">Harbinger transposase-derived nuclease</fullName>
    </alternativeName>
</protein>
<reference evidence="14" key="1">
    <citation type="submission" date="2025-08" db="UniProtKB">
        <authorList>
            <consortium name="Ensembl"/>
        </authorList>
    </citation>
    <scope>IDENTIFICATION</scope>
</reference>
<dbReference type="GO" id="GO:0004518">
    <property type="term" value="F:nuclease activity"/>
    <property type="evidence" value="ECO:0007669"/>
    <property type="project" value="UniProtKB-KW"/>
</dbReference>
<dbReference type="PANTHER" id="PTHR22930">
    <property type="match status" value="1"/>
</dbReference>
<evidence type="ECO:0000256" key="12">
    <source>
        <dbReference type="ARBA" id="ARBA00045850"/>
    </source>
</evidence>
<evidence type="ECO:0000256" key="1">
    <source>
        <dbReference type="ARBA" id="ARBA00001968"/>
    </source>
</evidence>
<keyword evidence="7" id="KW-0540">Nuclease</keyword>
<dbReference type="Proteomes" id="UP000694568">
    <property type="component" value="Unplaced"/>
</dbReference>
<evidence type="ECO:0000259" key="13">
    <source>
        <dbReference type="Pfam" id="PF13359"/>
    </source>
</evidence>
<dbReference type="InterPro" id="IPR026103">
    <property type="entry name" value="HARBI1_animal"/>
</dbReference>
<evidence type="ECO:0000256" key="7">
    <source>
        <dbReference type="ARBA" id="ARBA00022722"/>
    </source>
</evidence>
<accession>A0A8C9XI76</accession>
<sequence>RLIIYSVVFTKTASKSAPLFCGGNSPPLKSRSKPDSAFSCVFKFTSMAAVIRARPRHRITLFQLSDQQIIRRYRLSSDAIIHLLDKIKDDLEPLTQRSHSIPAHVKLLATLQILASGSFQTVIASAVGISQPSLSHILTQVLNALLRRTQYIHFPTTDAKIRRIKEDFFHIANFPNIIGAIDCTHIPILPPSINEHVYRNRKHTYSMNVQVICDANMSITNVVAKFPGSVHDSFIFCHSDGGYPQQPWLMTPINPTTATQQNYNHTHVQTRGVIERTFGVLKSRMRCLDRTGGALAYTPEKVCKIVVACCIVHNIAIRHGIPLEDMEPPEDIAPAEDIASPPKQYDMAEGRRLRQEIIGRYFTVRQRAFAAHLFTRS</sequence>
<keyword evidence="8" id="KW-0479">Metal-binding</keyword>
<comment type="subcellular location">
    <subcellularLocation>
        <location evidence="3">Cytoplasm</location>
    </subcellularLocation>
    <subcellularLocation>
        <location evidence="2">Nucleus</location>
    </subcellularLocation>
</comment>
<keyword evidence="15" id="KW-1185">Reference proteome</keyword>
<dbReference type="Pfam" id="PF13359">
    <property type="entry name" value="DDE_Tnp_4"/>
    <property type="match status" value="1"/>
</dbReference>
<feature type="domain" description="DDE Tnp4" evidence="13">
    <location>
        <begin position="181"/>
        <end position="239"/>
    </location>
</feature>
<name>A0A8C9XI76_SANLU</name>
<dbReference type="AlphaFoldDB" id="A0A8C9XI76"/>
<dbReference type="GO" id="GO:0005737">
    <property type="term" value="C:cytoplasm"/>
    <property type="evidence" value="ECO:0007669"/>
    <property type="project" value="UniProtKB-SubCell"/>
</dbReference>
<evidence type="ECO:0000313" key="14">
    <source>
        <dbReference type="Ensembl" id="ENSSLUP00000011322.1"/>
    </source>
</evidence>
<keyword evidence="9" id="KW-0378">Hydrolase</keyword>
<dbReference type="GeneTree" id="ENSGT00940000154348"/>
<dbReference type="GO" id="GO:0016787">
    <property type="term" value="F:hydrolase activity"/>
    <property type="evidence" value="ECO:0007669"/>
    <property type="project" value="UniProtKB-KW"/>
</dbReference>
<dbReference type="Ensembl" id="ENSSLUT00000011716.1">
    <property type="protein sequence ID" value="ENSSLUP00000011322.1"/>
    <property type="gene ID" value="ENSSLUG00000005402.1"/>
</dbReference>
<dbReference type="PRINTS" id="PR02086">
    <property type="entry name" value="PUTNUCHARBI1"/>
</dbReference>
<evidence type="ECO:0000313" key="15">
    <source>
        <dbReference type="Proteomes" id="UP000694568"/>
    </source>
</evidence>
<keyword evidence="10" id="KW-0539">Nucleus</keyword>
<comment type="cofactor">
    <cofactor evidence="1">
        <name>a divalent metal cation</name>
        <dbReference type="ChEBI" id="CHEBI:60240"/>
    </cofactor>
</comment>
<evidence type="ECO:0000256" key="3">
    <source>
        <dbReference type="ARBA" id="ARBA00004496"/>
    </source>
</evidence>
<evidence type="ECO:0000256" key="9">
    <source>
        <dbReference type="ARBA" id="ARBA00022801"/>
    </source>
</evidence>
<comment type="function">
    <text evidence="12">Transposase-derived protein that may have nuclease activity. Does not have transposase activity.</text>
</comment>
<dbReference type="InterPro" id="IPR027806">
    <property type="entry name" value="HARBI1_dom"/>
</dbReference>
<dbReference type="GO" id="GO:0005634">
    <property type="term" value="C:nucleus"/>
    <property type="evidence" value="ECO:0007669"/>
    <property type="project" value="UniProtKB-SubCell"/>
</dbReference>
<keyword evidence="6" id="KW-0963">Cytoplasm</keyword>
<evidence type="ECO:0000256" key="11">
    <source>
        <dbReference type="ARBA" id="ARBA00030126"/>
    </source>
</evidence>
<organism evidence="14 15">
    <name type="scientific">Sander lucioperca</name>
    <name type="common">Pike-perch</name>
    <name type="synonym">Perca lucioperca</name>
    <dbReference type="NCBI Taxonomy" id="283035"/>
    <lineage>
        <taxon>Eukaryota</taxon>
        <taxon>Metazoa</taxon>
        <taxon>Chordata</taxon>
        <taxon>Craniata</taxon>
        <taxon>Vertebrata</taxon>
        <taxon>Euteleostomi</taxon>
        <taxon>Actinopterygii</taxon>
        <taxon>Neopterygii</taxon>
        <taxon>Teleostei</taxon>
        <taxon>Neoteleostei</taxon>
        <taxon>Acanthomorphata</taxon>
        <taxon>Eupercaria</taxon>
        <taxon>Perciformes</taxon>
        <taxon>Percoidei</taxon>
        <taxon>Percidae</taxon>
        <taxon>Luciopercinae</taxon>
        <taxon>Sander</taxon>
    </lineage>
</organism>
<evidence type="ECO:0000256" key="6">
    <source>
        <dbReference type="ARBA" id="ARBA00022490"/>
    </source>
</evidence>
<comment type="similarity">
    <text evidence="4">Belongs to the HARBI1 family.</text>
</comment>
<proteinExistence type="inferred from homology"/>